<dbReference type="AlphaFoldDB" id="A0A8H6YZE2"/>
<name>A0A8H6YZE2_9AGAR</name>
<organism evidence="1 2">
    <name type="scientific">Mycena sanguinolenta</name>
    <dbReference type="NCBI Taxonomy" id="230812"/>
    <lineage>
        <taxon>Eukaryota</taxon>
        <taxon>Fungi</taxon>
        <taxon>Dikarya</taxon>
        <taxon>Basidiomycota</taxon>
        <taxon>Agaricomycotina</taxon>
        <taxon>Agaricomycetes</taxon>
        <taxon>Agaricomycetidae</taxon>
        <taxon>Agaricales</taxon>
        <taxon>Marasmiineae</taxon>
        <taxon>Mycenaceae</taxon>
        <taxon>Mycena</taxon>
    </lineage>
</organism>
<comment type="caution">
    <text evidence="1">The sequence shown here is derived from an EMBL/GenBank/DDBJ whole genome shotgun (WGS) entry which is preliminary data.</text>
</comment>
<evidence type="ECO:0000313" key="1">
    <source>
        <dbReference type="EMBL" id="KAF7366590.1"/>
    </source>
</evidence>
<gene>
    <name evidence="1" type="ORF">MSAN_00916700</name>
</gene>
<dbReference type="EMBL" id="JACAZH010000006">
    <property type="protein sequence ID" value="KAF7366590.1"/>
    <property type="molecule type" value="Genomic_DNA"/>
</dbReference>
<accession>A0A8H6YZE2</accession>
<keyword evidence="2" id="KW-1185">Reference proteome</keyword>
<protein>
    <submittedName>
        <fullName evidence="1">Uncharacterized protein</fullName>
    </submittedName>
</protein>
<reference evidence="1" key="1">
    <citation type="submission" date="2020-05" db="EMBL/GenBank/DDBJ databases">
        <title>Mycena genomes resolve the evolution of fungal bioluminescence.</title>
        <authorList>
            <person name="Tsai I.J."/>
        </authorList>
    </citation>
    <scope>NUCLEOTIDE SEQUENCE</scope>
    <source>
        <strain evidence="1">160909Yilan</strain>
    </source>
</reference>
<proteinExistence type="predicted"/>
<evidence type="ECO:0000313" key="2">
    <source>
        <dbReference type="Proteomes" id="UP000623467"/>
    </source>
</evidence>
<sequence>MSAPDHRAVMKTAPRSRIALTDTFLGPWRAARWTLCPASASPTRRARSVNRSRLALPGLTCPLGKHSPMSQVAVPYTAPPLTRRRLVRTPRPPTPPRRLSVVATAARFAKNGSTDESAMTQPLVLTAALLANSPRYTPARRFQGFTTSLSRPAASQSLNPVSRHAHAPLAAQPRPAFRARLSVSSLLLTSRPAIETRPLWEEGVFASARIPLHGHTPRASRWTLCPSPAMYLPPRTCAVLATLMTQMLNCGANRTRLGMRARRPARRPEPGACARRTVHPIDIPALRPHAARPFVSALCQHGHRTGSRKRAHGRCSSAIPLDLKITKETDLHTTSSAPSPPARQVGRGVWNGCTSQRWFADTRRQLRVPSTYLFVPRHSRRRCALRQQLVLYGVGSGAGSHKIYLLPPTSPALAPFAARGNAAELQATTRESGIAVVRSAYGTARLRLLQTG</sequence>
<dbReference type="Proteomes" id="UP000623467">
    <property type="component" value="Unassembled WGS sequence"/>
</dbReference>